<dbReference type="InterPro" id="IPR020849">
    <property type="entry name" value="Small_GTPase_Ras-type"/>
</dbReference>
<keyword evidence="2" id="KW-0342">GTP-binding</keyword>
<reference evidence="4 5" key="1">
    <citation type="journal article" date="2011" name="Proc. Natl. Acad. Sci. U.S.A.">
        <title>Evolutionary erosion of yeast sex chromosomes by mating-type switching accidents.</title>
        <authorList>
            <person name="Gordon J.L."/>
            <person name="Armisen D."/>
            <person name="Proux-Wera E."/>
            <person name="Oheigeartaigh S.S."/>
            <person name="Byrne K.P."/>
            <person name="Wolfe K.H."/>
        </authorList>
    </citation>
    <scope>NUCLEOTIDE SEQUENCE [LARGE SCALE GENOMIC DNA]</scope>
    <source>
        <strain evidence="5">ATCC 34711 / CBS 6284 / DSM 70876 / NBRC 10599 / NRRL Y-10934 / UCD 77-7</strain>
    </source>
</reference>
<evidence type="ECO:0000256" key="1">
    <source>
        <dbReference type="ARBA" id="ARBA00022741"/>
    </source>
</evidence>
<name>I2GXH4_HENB6</name>
<feature type="compositionally biased region" description="Polar residues" evidence="3">
    <location>
        <begin position="350"/>
        <end position="359"/>
    </location>
</feature>
<dbReference type="InParanoid" id="I2GXH4"/>
<dbReference type="eggNOG" id="KOG0093">
    <property type="taxonomic scope" value="Eukaryota"/>
</dbReference>
<dbReference type="FunCoup" id="I2GXH4">
    <property type="interactions" value="141"/>
</dbReference>
<dbReference type="SUPFAM" id="SSF52540">
    <property type="entry name" value="P-loop containing nucleoside triphosphate hydrolases"/>
    <property type="match status" value="1"/>
</dbReference>
<protein>
    <submittedName>
        <fullName evidence="4">Uncharacterized protein</fullName>
    </submittedName>
</protein>
<dbReference type="SMART" id="SM00173">
    <property type="entry name" value="RAS"/>
    <property type="match status" value="1"/>
</dbReference>
<dbReference type="Pfam" id="PF00071">
    <property type="entry name" value="Ras"/>
    <property type="match status" value="1"/>
</dbReference>
<dbReference type="PROSITE" id="PS51419">
    <property type="entry name" value="RAB"/>
    <property type="match status" value="1"/>
</dbReference>
<dbReference type="OrthoDB" id="25896at2759"/>
<evidence type="ECO:0000313" key="5">
    <source>
        <dbReference type="Proteomes" id="UP000002866"/>
    </source>
</evidence>
<dbReference type="RefSeq" id="XP_004178345.1">
    <property type="nucleotide sequence ID" value="XM_004178297.1"/>
</dbReference>
<dbReference type="InterPro" id="IPR027417">
    <property type="entry name" value="P-loop_NTPase"/>
</dbReference>
<dbReference type="KEGG" id="tbl:TBLA_0A10480"/>
<feature type="compositionally biased region" description="Low complexity" evidence="3">
    <location>
        <begin position="277"/>
        <end position="294"/>
    </location>
</feature>
<dbReference type="HOGENOM" id="CLU_669359_0_0_1"/>
<dbReference type="GO" id="GO:0016020">
    <property type="term" value="C:membrane"/>
    <property type="evidence" value="ECO:0007669"/>
    <property type="project" value="InterPro"/>
</dbReference>
<dbReference type="Gene3D" id="3.40.50.300">
    <property type="entry name" value="P-loop containing nucleotide triphosphate hydrolases"/>
    <property type="match status" value="1"/>
</dbReference>
<keyword evidence="5" id="KW-1185">Reference proteome</keyword>
<sequence>MTTLLYDSINYSNSLPRFYDMSSYRITVMGSHSSGKTSLIHNWLNDQFNSKVLSNVSNDDIYYKSIHLNSTSNINCKYVKKLNSIMHLNKLNKKLNKATLQLQFLDSIPIDIEDYSDIRSEQLLQSDSFVLCFDPTSVESFNELRYYFITIDRVFNSSNSQLALPPIFIVNTKSDLNYKRTVSIQEVNLLMYKLNLSINKYYFEITSKLNLNTQNLLFTILIEIEKNKLKNKLIFENLSNNNSNTNKTLSKDDSNSCSVTGSASASPINNIPSDDATITSTSSNSTITSFVSSTQDPNNLITKSTPPTPTTTATTTTATTTTTTPSSTSNHSRTRSTSELPPLYTRHHTNPLSTNSATSPIHCNKKKLFRFNTTTNLLETTNSTSLLPHTSRLDNGSTSPSKDNNNVCILC</sequence>
<feature type="compositionally biased region" description="Low complexity" evidence="3">
    <location>
        <begin position="302"/>
        <end position="338"/>
    </location>
</feature>
<dbReference type="AlphaFoldDB" id="I2GXH4"/>
<keyword evidence="1" id="KW-0547">Nucleotide-binding</keyword>
<dbReference type="EMBL" id="HE806316">
    <property type="protein sequence ID" value="CCH58826.1"/>
    <property type="molecule type" value="Genomic_DNA"/>
</dbReference>
<dbReference type="Proteomes" id="UP000002866">
    <property type="component" value="Chromosome 1"/>
</dbReference>
<dbReference type="STRING" id="1071380.I2GXH4"/>
<dbReference type="PANTHER" id="PTHR24070">
    <property type="entry name" value="RAS, DI-RAS, AND RHEB FAMILY MEMBERS OF SMALL GTPASE SUPERFAMILY"/>
    <property type="match status" value="1"/>
</dbReference>
<dbReference type="GO" id="GO:0007165">
    <property type="term" value="P:signal transduction"/>
    <property type="evidence" value="ECO:0007669"/>
    <property type="project" value="InterPro"/>
</dbReference>
<dbReference type="OMA" id="IPRCFDL"/>
<proteinExistence type="predicted"/>
<dbReference type="InterPro" id="IPR001806">
    <property type="entry name" value="Small_GTPase"/>
</dbReference>
<gene>
    <name evidence="4" type="primary">TBLA0A10480</name>
    <name evidence="4" type="ORF">TBLA_0A10480</name>
</gene>
<dbReference type="PROSITE" id="PS51421">
    <property type="entry name" value="RAS"/>
    <property type="match status" value="1"/>
</dbReference>
<organism evidence="4 5">
    <name type="scientific">Henningerozyma blattae (strain ATCC 34711 / CBS 6284 / DSM 70876 / NBRC 10599 / NRRL Y-10934 / UCD 77-7)</name>
    <name type="common">Yeast</name>
    <name type="synonym">Tetrapisispora blattae</name>
    <dbReference type="NCBI Taxonomy" id="1071380"/>
    <lineage>
        <taxon>Eukaryota</taxon>
        <taxon>Fungi</taxon>
        <taxon>Dikarya</taxon>
        <taxon>Ascomycota</taxon>
        <taxon>Saccharomycotina</taxon>
        <taxon>Saccharomycetes</taxon>
        <taxon>Saccharomycetales</taxon>
        <taxon>Saccharomycetaceae</taxon>
        <taxon>Henningerozyma</taxon>
    </lineage>
</organism>
<feature type="region of interest" description="Disordered" evidence="3">
    <location>
        <begin position="244"/>
        <end position="359"/>
    </location>
</feature>
<dbReference type="GeneID" id="14493144"/>
<evidence type="ECO:0000313" key="4">
    <source>
        <dbReference type="EMBL" id="CCH58826.1"/>
    </source>
</evidence>
<dbReference type="GO" id="GO:0003924">
    <property type="term" value="F:GTPase activity"/>
    <property type="evidence" value="ECO:0007669"/>
    <property type="project" value="InterPro"/>
</dbReference>
<dbReference type="GO" id="GO:0005525">
    <property type="term" value="F:GTP binding"/>
    <property type="evidence" value="ECO:0007669"/>
    <property type="project" value="UniProtKB-KW"/>
</dbReference>
<evidence type="ECO:0000256" key="3">
    <source>
        <dbReference type="SAM" id="MobiDB-lite"/>
    </source>
</evidence>
<evidence type="ECO:0000256" key="2">
    <source>
        <dbReference type="ARBA" id="ARBA00023134"/>
    </source>
</evidence>
<feature type="compositionally biased region" description="Polar residues" evidence="3">
    <location>
        <begin position="255"/>
        <end position="272"/>
    </location>
</feature>
<accession>I2GXH4</accession>